<dbReference type="InterPro" id="IPR015947">
    <property type="entry name" value="PUA-like_sf"/>
</dbReference>
<dbReference type="PROSITE" id="PS51787">
    <property type="entry name" value="LON_N"/>
    <property type="match status" value="1"/>
</dbReference>
<dbReference type="Gene3D" id="2.30.130.40">
    <property type="entry name" value="LON domain-like"/>
    <property type="match status" value="1"/>
</dbReference>
<name>A0ABP7NGK6_9GAMM</name>
<dbReference type="Pfam" id="PF02190">
    <property type="entry name" value="LON_substr_bdg"/>
    <property type="match status" value="1"/>
</dbReference>
<dbReference type="Proteomes" id="UP001501337">
    <property type="component" value="Unassembled WGS sequence"/>
</dbReference>
<dbReference type="RefSeq" id="WP_344802137.1">
    <property type="nucleotide sequence ID" value="NZ_BAABBO010000001.1"/>
</dbReference>
<gene>
    <name evidence="2" type="ORF">GCM10022278_00750</name>
</gene>
<comment type="caution">
    <text evidence="2">The sequence shown here is derived from an EMBL/GenBank/DDBJ whole genome shotgun (WGS) entry which is preliminary data.</text>
</comment>
<dbReference type="PANTHER" id="PTHR46732:SF8">
    <property type="entry name" value="ATP-DEPENDENT PROTEASE LA (LON) DOMAIN PROTEIN"/>
    <property type="match status" value="1"/>
</dbReference>
<dbReference type="Gene3D" id="1.10.4060.10">
    <property type="entry name" value="BPP1347 like domain"/>
    <property type="match status" value="1"/>
</dbReference>
<accession>A0ABP7NGK6</accession>
<dbReference type="SUPFAM" id="SSF88697">
    <property type="entry name" value="PUA domain-like"/>
    <property type="match status" value="1"/>
</dbReference>
<dbReference type="SMART" id="SM00464">
    <property type="entry name" value="LON"/>
    <property type="match status" value="1"/>
</dbReference>
<evidence type="ECO:0000313" key="2">
    <source>
        <dbReference type="EMBL" id="GAA3945409.1"/>
    </source>
</evidence>
<feature type="domain" description="Lon N-terminal" evidence="1">
    <location>
        <begin position="15"/>
        <end position="201"/>
    </location>
</feature>
<dbReference type="PANTHER" id="PTHR46732">
    <property type="entry name" value="ATP-DEPENDENT PROTEASE LA (LON) DOMAIN PROTEIN"/>
    <property type="match status" value="1"/>
</dbReference>
<dbReference type="EMBL" id="BAABBO010000001">
    <property type="protein sequence ID" value="GAA3945409.1"/>
    <property type="molecule type" value="Genomic_DNA"/>
</dbReference>
<dbReference type="InterPro" id="IPR046336">
    <property type="entry name" value="Lon_prtase_N_sf"/>
</dbReference>
<keyword evidence="3" id="KW-1185">Reference proteome</keyword>
<sequence>MPDRSESQSAQTGHQMEVPLFPLGTILCPGGQLPLRIFEQRYLKMISDCLKHEMGFVIVLTRTDAESGFFDLGTYGRISDFQQLQDGLLGITVQGREKVRIKSFRQDDTGLFIGEVATMPPEPEVAVGDDYAELVTLLRDLQKHPAVKRLDLDIDYDDCREVGYRLLELLPLRNEDKQYLLSLQRPAYRLEQMRYMLHAIVEHGEES</sequence>
<dbReference type="InterPro" id="IPR003111">
    <property type="entry name" value="Lon_prtase_N"/>
</dbReference>
<proteinExistence type="predicted"/>
<organism evidence="2 3">
    <name type="scientific">Allohahella marinimesophila</name>
    <dbReference type="NCBI Taxonomy" id="1054972"/>
    <lineage>
        <taxon>Bacteria</taxon>
        <taxon>Pseudomonadati</taxon>
        <taxon>Pseudomonadota</taxon>
        <taxon>Gammaproteobacteria</taxon>
        <taxon>Oceanospirillales</taxon>
        <taxon>Hahellaceae</taxon>
        <taxon>Allohahella</taxon>
    </lineage>
</organism>
<reference evidence="3" key="1">
    <citation type="journal article" date="2019" name="Int. J. Syst. Evol. Microbiol.">
        <title>The Global Catalogue of Microorganisms (GCM) 10K type strain sequencing project: providing services to taxonomists for standard genome sequencing and annotation.</title>
        <authorList>
            <consortium name="The Broad Institute Genomics Platform"/>
            <consortium name="The Broad Institute Genome Sequencing Center for Infectious Disease"/>
            <person name="Wu L."/>
            <person name="Ma J."/>
        </authorList>
    </citation>
    <scope>NUCLEOTIDE SEQUENCE [LARGE SCALE GENOMIC DNA]</scope>
    <source>
        <strain evidence="3">JCM 17555</strain>
    </source>
</reference>
<evidence type="ECO:0000313" key="3">
    <source>
        <dbReference type="Proteomes" id="UP001501337"/>
    </source>
</evidence>
<evidence type="ECO:0000259" key="1">
    <source>
        <dbReference type="PROSITE" id="PS51787"/>
    </source>
</evidence>
<protein>
    <submittedName>
        <fullName evidence="2">LON peptidase substrate-binding domain-containing protein</fullName>
    </submittedName>
</protein>